<gene>
    <name evidence="6" type="ORF">PRK78_002316</name>
</gene>
<protein>
    <recommendedName>
        <fullName evidence="4">NEDD8-activating enzyme E1 regulatory subunit</fullName>
    </recommendedName>
</protein>
<dbReference type="GO" id="GO:0005737">
    <property type="term" value="C:cytoplasm"/>
    <property type="evidence" value="ECO:0007669"/>
    <property type="project" value="TreeGrafter"/>
</dbReference>
<dbReference type="InterPro" id="IPR000594">
    <property type="entry name" value="ThiF_NAD_FAD-bd"/>
</dbReference>
<dbReference type="Pfam" id="PF00899">
    <property type="entry name" value="ThiF"/>
    <property type="match status" value="1"/>
</dbReference>
<evidence type="ECO:0000256" key="2">
    <source>
        <dbReference type="ARBA" id="ARBA00006868"/>
    </source>
</evidence>
<dbReference type="AlphaFoldDB" id="A0AAF0IHP0"/>
<organism evidence="6 7">
    <name type="scientific">Emydomyces testavorans</name>
    <dbReference type="NCBI Taxonomy" id="2070801"/>
    <lineage>
        <taxon>Eukaryota</taxon>
        <taxon>Fungi</taxon>
        <taxon>Dikarya</taxon>
        <taxon>Ascomycota</taxon>
        <taxon>Pezizomycotina</taxon>
        <taxon>Eurotiomycetes</taxon>
        <taxon>Eurotiomycetidae</taxon>
        <taxon>Onygenales</taxon>
        <taxon>Nannizziopsiaceae</taxon>
        <taxon>Emydomyces</taxon>
    </lineage>
</organism>
<sequence>MTQSFASTFAGPTSKERKYDRQLRLWAASGQQALEDSRVLLINSDGAVDADNASNTGVTGVEALKNLVLPGIGGFMIVDPATVTEADLGVNFFLSADSLGKPRAQETCNYLRELNPDVVGLWASQPISQLFAREDGFLAYYRLVIATGPMRQSTLQTISQRTSELSIPLIYARSVGFYCCMSLQLPIAFPVVETHLDPQSMEDLRLTNPWPELLAAAKKVENLEALDDHQHGHVPYLLILLHYLEKWKEAHNGMYPKNYKEKTEFKEMIRGRARINNPEGGEENFDEAVAAVLKSINPWSLSSGLRDVFEMDQCCNLTATSDNFWIVVRAVKAFYQRHGVLPLPGSLPDMKAQSADYISLQNVYKSKARQDFEEVAAHVRFLEEQLGLDRLIAPIPEKEIEIFCKNAAHIKVIKGRELPFLDADAPQGETVKAIRNSLRNAESLIPIFISLRALDALVTEFQETTPPSTSSSFFDDSGNWQRAVSRIVHALQVNDSEPLDDEAQANIQNAVAETCRAGTGELHNISSMAGGFVAQEALKVLTKQYVPLDNTFVFDGVRSRGEMFRL</sequence>
<dbReference type="InterPro" id="IPR045886">
    <property type="entry name" value="ThiF/MoeB/HesA"/>
</dbReference>
<evidence type="ECO:0000313" key="6">
    <source>
        <dbReference type="EMBL" id="WEW56861.1"/>
    </source>
</evidence>
<dbReference type="SUPFAM" id="SSF69572">
    <property type="entry name" value="Activating enzymes of the ubiquitin-like proteins"/>
    <property type="match status" value="1"/>
</dbReference>
<dbReference type="InterPro" id="IPR035985">
    <property type="entry name" value="Ubiquitin-activating_enz"/>
</dbReference>
<evidence type="ECO:0000256" key="1">
    <source>
        <dbReference type="ARBA" id="ARBA00005032"/>
    </source>
</evidence>
<dbReference type="EMBL" id="CP120627">
    <property type="protein sequence ID" value="WEW56861.1"/>
    <property type="molecule type" value="Genomic_DNA"/>
</dbReference>
<keyword evidence="3 4" id="KW-0833">Ubl conjugation pathway</keyword>
<dbReference type="GO" id="GO:0019781">
    <property type="term" value="F:NEDD8 activating enzyme activity"/>
    <property type="evidence" value="ECO:0007669"/>
    <property type="project" value="UniProtKB-UniRule"/>
</dbReference>
<accession>A0AAF0IHP0</accession>
<dbReference type="PIRSF" id="PIRSF039099">
    <property type="entry name" value="APP-BP1"/>
    <property type="match status" value="1"/>
</dbReference>
<proteinExistence type="inferred from homology"/>
<dbReference type="Proteomes" id="UP001219355">
    <property type="component" value="Chromosome 1"/>
</dbReference>
<dbReference type="PANTHER" id="PTHR10953">
    <property type="entry name" value="UBIQUITIN-ACTIVATING ENZYME E1"/>
    <property type="match status" value="1"/>
</dbReference>
<feature type="domain" description="THIF-type NAD/FAD binding fold" evidence="5">
    <location>
        <begin position="19"/>
        <end position="564"/>
    </location>
</feature>
<reference evidence="6" key="1">
    <citation type="submission" date="2023-03" db="EMBL/GenBank/DDBJ databases">
        <title>Emydomyces testavorans Genome Sequence.</title>
        <authorList>
            <person name="Hoyer L."/>
        </authorList>
    </citation>
    <scope>NUCLEOTIDE SEQUENCE</scope>
    <source>
        <strain evidence="6">16-2883</strain>
    </source>
</reference>
<evidence type="ECO:0000259" key="5">
    <source>
        <dbReference type="Pfam" id="PF00899"/>
    </source>
</evidence>
<keyword evidence="7" id="KW-1185">Reference proteome</keyword>
<dbReference type="Gene3D" id="3.40.50.720">
    <property type="entry name" value="NAD(P)-binding Rossmann-like Domain"/>
    <property type="match status" value="2"/>
</dbReference>
<name>A0AAF0IHP0_9EURO</name>
<dbReference type="CDD" id="cd01493">
    <property type="entry name" value="APPBP1_RUB"/>
    <property type="match status" value="1"/>
</dbReference>
<comment type="function">
    <text evidence="4">Regulatory subunit of the dimeric UBA3-ULA1 E1 enzyme.</text>
</comment>
<comment type="pathway">
    <text evidence="1 4">Protein modification; protein neddylation.</text>
</comment>
<dbReference type="InterPro" id="IPR030667">
    <property type="entry name" value="APP-BP1"/>
</dbReference>
<dbReference type="PANTHER" id="PTHR10953:SF29">
    <property type="entry name" value="NEDD8-ACTIVATING ENZYME E1 REGULATORY SUBUNIT"/>
    <property type="match status" value="1"/>
</dbReference>
<dbReference type="GO" id="GO:0045116">
    <property type="term" value="P:protein neddylation"/>
    <property type="evidence" value="ECO:0007669"/>
    <property type="project" value="UniProtKB-UniRule"/>
</dbReference>
<comment type="similarity">
    <text evidence="2 4">Belongs to the ubiquitin-activating E1 family. ULA1 subfamily.</text>
</comment>
<evidence type="ECO:0000256" key="4">
    <source>
        <dbReference type="PIRNR" id="PIRNR039099"/>
    </source>
</evidence>
<evidence type="ECO:0000256" key="3">
    <source>
        <dbReference type="ARBA" id="ARBA00022786"/>
    </source>
</evidence>
<evidence type="ECO:0000313" key="7">
    <source>
        <dbReference type="Proteomes" id="UP001219355"/>
    </source>
</evidence>